<dbReference type="InterPro" id="IPR009081">
    <property type="entry name" value="PP-bd_ACP"/>
</dbReference>
<dbReference type="PANTHER" id="PTHR45527:SF1">
    <property type="entry name" value="FATTY ACID SYNTHASE"/>
    <property type="match status" value="1"/>
</dbReference>
<keyword evidence="9" id="KW-1185">Reference proteome</keyword>
<dbReference type="InterPro" id="IPR023213">
    <property type="entry name" value="CAT-like_dom_sf"/>
</dbReference>
<sequence length="4335" mass="451243">MTSRRDASSSGPSSSSSSGPGISDVLPLSPLQEGLLFLSRWAAGEDGAGGVDPYTVQLRLDGHGPRPERLRDALDAVLARHDVLRAAVRDRKRGRPVAVVPDAARVPWREVDAPHEQAAEQACEAERVRPFDLGRPPLVRALLVRRPDGRWHLAITLHHLVVDGWSLGPLVTELLDHAEGREPAGEAVPYRRYLEWLGAQDTAAMAQRFADDLAGLGEPTRLAPAPGAEEGAPADLPATVETALDGALGDGLAALARARGVTTATVLSVVWGVVLARLTGRDDVVFGTTVSGRPPEVAGVESILGLFVNTVPVRVRLRRGETVGELLDRVQDEQAARWPDHQAGLAEIQRRAGIGELFDTLLVVENVGLDPSALARLAPDLGVDHLGIRDATHYPVSVVALPAHGDEPARLRLVHRPERVGDADARALLTRVERVLRAVVADLDAPVDDLDVLDDAERHHLVVELNDTRAEVGPRTWPAMFDAARAAAGSGATALVHGDEQLTWGELAERSRRLARALVEAGAGPDRVVAVSLPRSADLFVALVAVLRSGAAFLALDPDYPPDRLAFMLADAGPVVLVGEAPADVPTIAPDAAPAEPDRALSAPDPWDAAYLVYTSGSTGRPKGVVVPHTGVADLVATARTRLGVAPSSRISHFASVSFDLAVFEMSMALAVGGTLVVVPTELRAPDFELVAYLTRHGVTHAALPPSVSGALPAEVELPEDMTLLVGTEAVPPELVARWAPGRRLVNAYGPTEVTVNATFGDLSGQAGAEAVAAHHAAPIGVPDVNGRAYVLDHRLRPVAPGVVGELYLAGAGLARGYRGRPDLTAERFVADPFASLFGETGARMYRTGDLVRRRPATTRDGAPDPWPEQLEYLGRGDDQVSLRGFRVELGEVSSVLAADPTVGQAVAVVRRDGPSARLVAYVTPGTGTPDPAALRARAAGALPEHMVPGDVVVLEAFPLTVNNKIDREKLPAPERTAADGRAPATAAERDLAGVVAAVLGMDEVGVDDDFFALGGDSIVSIQLVSRARRAGWTITPRQIFEARTAAGLASVAVPVGGRPAPAAPAHGTGRVPLTPIQRWLLARPGPIRTYHQRVVLAVPSGVDARPALQAVLDTHDLLRARLVDGDDGAALEVPPAGAVRAEDVVVPGDVDGADVAARLDPAAGRMVAAAQGSDRLVLAVHHLVVDGVSWPVLTGDLAAAAAGRALEPVPTPFRVWAEAFVATADHRRDEIDAWREVLAGDRVTLGSRALDPDRDTLATMRHHHVEVEPTVTEVLLGALPAAVHGGVDDVVVAALSLALARWSGSGGTLLLDRERHGREPTAVPGEPDLTRTVGWFTATHPVRVPLPAPDADPDRVLKAAKEALRAVPGDGLGFGLLRDVAGVDLGDGPELLVNYLGRAAAGTGGDWAPAPEAPAMTGGGDDAMPAAHVLEINARTEDRADGPHLVARWSHPAGLLGDDDVAALAEAFVDACRALAAARDAVGGHTPSDFPTVALTQDDVDALEARAPGGIVDVVAPAPLAEGMLFTSRFEGAGEPTLDADDAYAVRLEVDLDGRVDDTVEEALHRAFAALTARHDALRETFPTVSSGRPVTLVRDLLSYSSEDHARGLVRLEVERRDGGGGATLHLVSHHAVLDGWSIPVLVRELFTLWAVARDTGADDPAALLERADLPPALPHRAHLHRLAAADHASGLAAWRDALADLDAPTRLAGTDPGAGPAATRTRVVAGDRLTAVARARGVTPSSVLQVAWALVLATATGRDDVVFGQTVSGRPPEVEGIDTAVGFYIATVPVRVRVRPDDTATGLVARVQSEQAALLDHPYVGLPAIQRAVGLGELFDTLLVVENYPLDPAAVDAALPDGLRVAAVRNHDAPHYPASLVATPGPDGLTLQLHHRTGAVPDDAAEGLLDRVERALDALLDDPDGPLAHRDLLTDAELAAALADGGPPSGDASTPPAMLAAQAGRTPDATAVAFADDTLTYAQLHARVAALADALTCRGVGREDVVGVAVPRSSELVVALLAVLRAGAAYLPLDPDYPPDRVAFMLADAGAALVLATPEAALPEGADVLVTTDWPAPSGAPAAGPARADDAAYVIYTSGSTGRPKGVVVTHRAIGHRLAWMQDRFALDAGDTVLQKTPSSFDVSVWEFFWPLVTGARLVLAEPGRHGDPEHLRALIETHGVTTLHFVPSMLRPFLAATDTPPPSLRRVITSGETLPAPLVAEHHRRLPGVALHNLYGPTEAAVDVTAIEVGPDDAAAGVIPIGAPVPGTGVRVLDAALRPVPPGVPGELYLTGVQLARGYLGRPALTAGRFVADPHGGPGERMYRTGDVVRRRWDGVLDYVGRVDDQVKVRGFRIELGEVEAVLGADDAVGQAVASVRTDHGSARLVAHVVPAPGATVDPAALRAHAARALPEHMVPSAVAVLDELPLSPSGKVDRGRLPAPDGDLAPAGRAPQDPIEEALAGAVAAVLEREVTAEDDFFALGGDSILAIAVVGRARAAGVVVTPRQVFERRTVAALAEIAGTGATPAAVDDEPTGTAPLLPIAHALLDRGRWRRFHQSVAVVVPAGEIGDRLAAALDASLARHPALRARLDPDARTLVIPETGADRGSDLIERVAIRTLNVSDGPPLTLRNLASAAADRLDPVHGPVLQAVWQDRGASEPGRMVLVAHHLVVDAVSWRVLLPELQAAFEGAPRRDATGTSLRAWSRALADAAAGQRVHLDGWSALLHRPAPALPARPLDPARDVSRTLRHAEVRIDGADAAALVGRVGGLAAGGVEDVVLTALALAVARMHGPKKTRPLVVEVEGHGRDDELDLGADLSGTVGWFTTAVPVRLEVRDGTDQRALLRALRAVVARRRALPGPAVGFGLLRHLDPVGAERLAAAPAPDVAVNHLGRYRSDGTTTPQPWAPAPEAPGLAGGGDPDMPAAHPLALDTVVEDGPHGPTLVAGFAWPEAVLDDAGGHGHALADAFAHAARDLAGLANLDGPQDLGLPRPTRAHVLAEVDDAGLEALAAAVPGGPANLVDVVPPSPLAEGLLFLARLGADAGGDVYTVQLVVDLAGPVDADALRAAVQTVVDRHDALRTVYPDGPDGRPVGVVLAHTEVPFTTSDDAPDAVADAERTRPFDVAAGPMVRAVLVHRGDGRHRLVLTVHHVAIDGWSMPIVLRELLSAWEGRELPAPPRYRDHLAALAARDPEVDLAVWREALAGIIAPTRAVETPDTDGTVLPHRTAVPLDDDVASRVAATARRLGVTVATVLQAAWGVLVGRAAGSPDAVFGQTVSGRGGLGGPGEPATTADAVGLFINTVPVRVTERPAETLADLLSRVGAEQAALLDVGHVGLAAIQRAIGVDDLVDTLLVVENYPVDRDAVRERGPAGVTVEHVGGRDATHYPLVLVAALGPDGAPTLHLAHRPDALDDVAAAAWAGRLVRLLTAVADAPHTPLARLDLLADDERRRVLEDGNDTAVAVPDATWPQLFATTLAEHSDARAVVAEDPVTGETQTRTYAELAVEAGRVAAALHGRGIGRGDLVGVALPRSAELVAGLVGVLTVGAAYLPLDPDYPAARLEFMLTDSGARVVLTTADTAGGLPDVPGVERLDVHALPDAQSDATPDPVLHPDDAAYVIYTSGSTGRPKGVVLPHRVAPSLVATAVDRLGVRAGARVLQFASVSFDVAFWELTMSLLTGATLVVAPPRVRLADPVLTTFLAERGFGAGDVMILPPSLVAALPPDAELPDGAVMLVGTEAVPPAIVERWAARLRVFNAYGPTEVAVNSTLGETDTHSGATGRVPIGVPDPNTRAYVLDAALRPVAPGAVGELYLAGAGLARGYHARPALTAGRFVADPFGPPGTRMYRTGDLVRRLDDGRLDYLGRADDQVKVRGFRIELGEVAAAVSAAPGVDRAVVDTRPGPGGEQRLVAWVVPDREADLDAVRRHLEDTLPAHLVPSELVALDAIPVLPTGKVDRAALPAPTRGAGARTPPRTDAERAVAAVFAEVLDVPAGRIGVDTAFADLGGHSLLLAVLRTRLAERLDLPVSVADLLRHPTVADVAALHAGAGTGTDPAHPVPLRRAGGRPLLLFPGAGGVVYPYTGLTASIPAGRTVWAVPARELADPELAPTTLDEVAADQLARLREVAPHGPYDLAGWSFGGVVAHAAARSLVDAGETVSSLTLLDAWPGAGAGTGGAIDPVAFLAEALDLPAPDGADELAALVARDPGLAGLFPPPVLAGALRHVRHAAAALATHRPAPLTDPDVTVTVVVAVPEGAREDHRLADARHRWAGALPPDARFVAVAATHHGLLRPGAVEQVGDLLARTLDTAPDGAAPLDSPTPTPTPTPTPEETA</sequence>
<dbReference type="SUPFAM" id="SSF53474">
    <property type="entry name" value="alpha/beta-Hydrolases"/>
    <property type="match status" value="1"/>
</dbReference>
<comment type="caution">
    <text evidence="8">The sequence shown here is derived from an EMBL/GenBank/DDBJ whole genome shotgun (WGS) entry which is preliminary data.</text>
</comment>
<dbReference type="InterPro" id="IPR036736">
    <property type="entry name" value="ACP-like_sf"/>
</dbReference>
<comment type="cofactor">
    <cofactor evidence="1">
        <name>pantetheine 4'-phosphate</name>
        <dbReference type="ChEBI" id="CHEBI:47942"/>
    </cofactor>
</comment>
<dbReference type="OrthoDB" id="2472181at2"/>
<dbReference type="InterPro" id="IPR029058">
    <property type="entry name" value="AB_hydrolase_fold"/>
</dbReference>
<dbReference type="GO" id="GO:0005829">
    <property type="term" value="C:cytosol"/>
    <property type="evidence" value="ECO:0007669"/>
    <property type="project" value="TreeGrafter"/>
</dbReference>
<dbReference type="InterPro" id="IPR010060">
    <property type="entry name" value="NRPS_synth"/>
</dbReference>
<keyword evidence="5" id="KW-0045">Antibiotic biosynthesis</keyword>
<feature type="region of interest" description="Disordered" evidence="6">
    <location>
        <begin position="1"/>
        <end position="25"/>
    </location>
</feature>
<dbReference type="GO" id="GO:0044550">
    <property type="term" value="P:secondary metabolite biosynthetic process"/>
    <property type="evidence" value="ECO:0007669"/>
    <property type="project" value="TreeGrafter"/>
</dbReference>
<dbReference type="Gene3D" id="3.40.50.1820">
    <property type="entry name" value="alpha/beta hydrolase"/>
    <property type="match status" value="1"/>
</dbReference>
<feature type="compositionally biased region" description="Pro residues" evidence="6">
    <location>
        <begin position="4320"/>
        <end position="4335"/>
    </location>
</feature>
<dbReference type="FunFam" id="2.30.38.10:FF:000001">
    <property type="entry name" value="Non-ribosomal peptide synthetase PvdI"/>
    <property type="match status" value="1"/>
</dbReference>
<dbReference type="Gene3D" id="3.40.50.12780">
    <property type="entry name" value="N-terminal domain of ligase-like"/>
    <property type="match status" value="1"/>
</dbReference>
<dbReference type="PANTHER" id="PTHR45527">
    <property type="entry name" value="NONRIBOSOMAL PEPTIDE SYNTHETASE"/>
    <property type="match status" value="1"/>
</dbReference>
<feature type="region of interest" description="Disordered" evidence="6">
    <location>
        <begin position="2895"/>
        <end position="2915"/>
    </location>
</feature>
<feature type="domain" description="Carrier" evidence="7">
    <location>
        <begin position="3973"/>
        <end position="4050"/>
    </location>
</feature>
<evidence type="ECO:0000256" key="3">
    <source>
        <dbReference type="ARBA" id="ARBA00022553"/>
    </source>
</evidence>
<evidence type="ECO:0000313" key="8">
    <source>
        <dbReference type="EMBL" id="PVZ14650.1"/>
    </source>
</evidence>
<dbReference type="Gene3D" id="3.30.559.10">
    <property type="entry name" value="Chloramphenicol acetyltransferase-like domain"/>
    <property type="match status" value="5"/>
</dbReference>
<dbReference type="NCBIfam" id="TIGR01720">
    <property type="entry name" value="NRPS-para261"/>
    <property type="match status" value="1"/>
</dbReference>
<dbReference type="Gene3D" id="3.30.300.30">
    <property type="match status" value="3"/>
</dbReference>
<dbReference type="SMART" id="SM00823">
    <property type="entry name" value="PKS_PP"/>
    <property type="match status" value="3"/>
</dbReference>
<evidence type="ECO:0000256" key="4">
    <source>
        <dbReference type="ARBA" id="ARBA00022737"/>
    </source>
</evidence>
<dbReference type="GO" id="GO:0043041">
    <property type="term" value="P:amino acid activation for nonribosomal peptide biosynthetic process"/>
    <property type="evidence" value="ECO:0007669"/>
    <property type="project" value="TreeGrafter"/>
</dbReference>
<dbReference type="FunFam" id="3.40.50.12780:FF:000012">
    <property type="entry name" value="Non-ribosomal peptide synthetase"/>
    <property type="match status" value="1"/>
</dbReference>
<dbReference type="InterPro" id="IPR000873">
    <property type="entry name" value="AMP-dep_synth/lig_dom"/>
</dbReference>
<evidence type="ECO:0000256" key="5">
    <source>
        <dbReference type="ARBA" id="ARBA00023194"/>
    </source>
</evidence>
<dbReference type="InterPro" id="IPR025110">
    <property type="entry name" value="AMP-bd_C"/>
</dbReference>
<dbReference type="PROSITE" id="PS00012">
    <property type="entry name" value="PHOSPHOPANTETHEINE"/>
    <property type="match status" value="2"/>
</dbReference>
<dbReference type="Gene3D" id="3.40.50.980">
    <property type="match status" value="4"/>
</dbReference>
<dbReference type="InterPro" id="IPR006162">
    <property type="entry name" value="Ppantetheine_attach_site"/>
</dbReference>
<dbReference type="InterPro" id="IPR045851">
    <property type="entry name" value="AMP-bd_C_sf"/>
</dbReference>
<dbReference type="Proteomes" id="UP000245639">
    <property type="component" value="Unassembled WGS sequence"/>
</dbReference>
<dbReference type="InterPro" id="IPR001031">
    <property type="entry name" value="Thioesterase"/>
</dbReference>
<dbReference type="EMBL" id="QEKW01000001">
    <property type="protein sequence ID" value="PVZ14650.1"/>
    <property type="molecule type" value="Genomic_DNA"/>
</dbReference>
<dbReference type="NCBIfam" id="TIGR01733">
    <property type="entry name" value="AA-adenyl-dom"/>
    <property type="match status" value="3"/>
</dbReference>
<accession>A0A2U1FRE7</accession>
<dbReference type="FunFam" id="3.40.50.980:FF:000002">
    <property type="entry name" value="Enterobactin synthetase component F"/>
    <property type="match status" value="1"/>
</dbReference>
<dbReference type="Pfam" id="PF00975">
    <property type="entry name" value="Thioesterase"/>
    <property type="match status" value="1"/>
</dbReference>
<dbReference type="PROSITE" id="PS00455">
    <property type="entry name" value="AMP_BINDING"/>
    <property type="match status" value="3"/>
</dbReference>
<dbReference type="SUPFAM" id="SSF47336">
    <property type="entry name" value="ACP-like"/>
    <property type="match status" value="3"/>
</dbReference>
<dbReference type="InterPro" id="IPR042099">
    <property type="entry name" value="ANL_N_sf"/>
</dbReference>
<keyword evidence="4" id="KW-0677">Repeat</keyword>
<keyword evidence="3" id="KW-0597">Phosphoprotein</keyword>
<evidence type="ECO:0000313" key="9">
    <source>
        <dbReference type="Proteomes" id="UP000245639"/>
    </source>
</evidence>
<dbReference type="SUPFAM" id="SSF52777">
    <property type="entry name" value="CoA-dependent acyltransferases"/>
    <property type="match status" value="10"/>
</dbReference>
<feature type="region of interest" description="Disordered" evidence="6">
    <location>
        <begin position="2430"/>
        <end position="2450"/>
    </location>
</feature>
<evidence type="ECO:0000256" key="2">
    <source>
        <dbReference type="ARBA" id="ARBA00022450"/>
    </source>
</evidence>
<dbReference type="InterPro" id="IPR020806">
    <property type="entry name" value="PKS_PP-bd"/>
</dbReference>
<dbReference type="InterPro" id="IPR020845">
    <property type="entry name" value="AMP-binding_CS"/>
</dbReference>
<dbReference type="GO" id="GO:0003824">
    <property type="term" value="F:catalytic activity"/>
    <property type="evidence" value="ECO:0007669"/>
    <property type="project" value="InterPro"/>
</dbReference>
<dbReference type="SUPFAM" id="SSF56801">
    <property type="entry name" value="Acetyl-CoA synthetase-like"/>
    <property type="match status" value="3"/>
</dbReference>
<dbReference type="Gene3D" id="2.30.38.10">
    <property type="entry name" value="Luciferase, Domain 3"/>
    <property type="match status" value="2"/>
</dbReference>
<dbReference type="PROSITE" id="PS50075">
    <property type="entry name" value="CARRIER"/>
    <property type="match status" value="3"/>
</dbReference>
<organism evidence="8 9">
    <name type="scientific">Actinomycetospora cinnamomea</name>
    <dbReference type="NCBI Taxonomy" id="663609"/>
    <lineage>
        <taxon>Bacteria</taxon>
        <taxon>Bacillati</taxon>
        <taxon>Actinomycetota</taxon>
        <taxon>Actinomycetes</taxon>
        <taxon>Pseudonocardiales</taxon>
        <taxon>Pseudonocardiaceae</taxon>
        <taxon>Actinomycetospora</taxon>
    </lineage>
</organism>
<dbReference type="GO" id="GO:0031177">
    <property type="term" value="F:phosphopantetheine binding"/>
    <property type="evidence" value="ECO:0007669"/>
    <property type="project" value="InterPro"/>
</dbReference>
<protein>
    <submittedName>
        <fullName evidence="8">Non-ribosomal peptide synthase protein (TIGR01720 family)/amino acid adenylation domain-containing protein</fullName>
    </submittedName>
</protein>
<dbReference type="FunFam" id="3.40.50.980:FF:000001">
    <property type="entry name" value="Non-ribosomal peptide synthetase"/>
    <property type="match status" value="2"/>
</dbReference>
<feature type="compositionally biased region" description="Low complexity" evidence="6">
    <location>
        <begin position="8"/>
        <end position="21"/>
    </location>
</feature>
<dbReference type="GO" id="GO:0008610">
    <property type="term" value="P:lipid biosynthetic process"/>
    <property type="evidence" value="ECO:0007669"/>
    <property type="project" value="UniProtKB-ARBA"/>
</dbReference>
<proteinExistence type="predicted"/>
<feature type="domain" description="Carrier" evidence="7">
    <location>
        <begin position="983"/>
        <end position="1057"/>
    </location>
</feature>
<feature type="domain" description="Carrier" evidence="7">
    <location>
        <begin position="2450"/>
        <end position="2523"/>
    </location>
</feature>
<dbReference type="NCBIfam" id="NF003417">
    <property type="entry name" value="PRK04813.1"/>
    <property type="match status" value="3"/>
</dbReference>
<dbReference type="InterPro" id="IPR001242">
    <property type="entry name" value="Condensation_dom"/>
</dbReference>
<name>A0A2U1FRE7_9PSEU</name>
<keyword evidence="2" id="KW-0596">Phosphopantetheine</keyword>
<gene>
    <name evidence="8" type="ORF">C8D89_101517</name>
</gene>
<reference evidence="8 9" key="1">
    <citation type="submission" date="2018-04" db="EMBL/GenBank/DDBJ databases">
        <title>Genomic Encyclopedia of Type Strains, Phase IV (KMG-IV): sequencing the most valuable type-strain genomes for metagenomic binning, comparative biology and taxonomic classification.</title>
        <authorList>
            <person name="Goeker M."/>
        </authorList>
    </citation>
    <scope>NUCLEOTIDE SEQUENCE [LARGE SCALE GENOMIC DNA]</scope>
    <source>
        <strain evidence="8 9">DSM 45771</strain>
    </source>
</reference>
<dbReference type="InterPro" id="IPR010071">
    <property type="entry name" value="AA_adenyl_dom"/>
</dbReference>
<evidence type="ECO:0000256" key="6">
    <source>
        <dbReference type="SAM" id="MobiDB-lite"/>
    </source>
</evidence>
<dbReference type="RefSeq" id="WP_133251795.1">
    <property type="nucleotide sequence ID" value="NZ_QEKW01000001.1"/>
</dbReference>
<evidence type="ECO:0000259" key="7">
    <source>
        <dbReference type="PROSITE" id="PS50075"/>
    </source>
</evidence>
<dbReference type="Pfam" id="PF13193">
    <property type="entry name" value="AMP-binding_C"/>
    <property type="match status" value="3"/>
</dbReference>
<evidence type="ECO:0000256" key="1">
    <source>
        <dbReference type="ARBA" id="ARBA00001957"/>
    </source>
</evidence>
<dbReference type="Pfam" id="PF00501">
    <property type="entry name" value="AMP-binding"/>
    <property type="match status" value="3"/>
</dbReference>
<dbReference type="GO" id="GO:0017000">
    <property type="term" value="P:antibiotic biosynthetic process"/>
    <property type="evidence" value="ECO:0007669"/>
    <property type="project" value="UniProtKB-KW"/>
</dbReference>
<dbReference type="Gene3D" id="1.10.1200.10">
    <property type="entry name" value="ACP-like"/>
    <property type="match status" value="2"/>
</dbReference>
<dbReference type="Gene3D" id="3.30.559.30">
    <property type="entry name" value="Nonribosomal peptide synthetase, condensation domain"/>
    <property type="match status" value="5"/>
</dbReference>
<dbReference type="CDD" id="cd05930">
    <property type="entry name" value="A_NRPS"/>
    <property type="match status" value="2"/>
</dbReference>
<feature type="region of interest" description="Disordered" evidence="6">
    <location>
        <begin position="4309"/>
        <end position="4335"/>
    </location>
</feature>
<dbReference type="Pfam" id="PF00668">
    <property type="entry name" value="Condensation"/>
    <property type="match status" value="5"/>
</dbReference>
<dbReference type="Pfam" id="PF00550">
    <property type="entry name" value="PP-binding"/>
    <property type="match status" value="3"/>
</dbReference>